<keyword evidence="2" id="KW-1185">Reference proteome</keyword>
<sequence length="67" mass="7854">MEQMLTLRTEFRVWQDERFGCIWRVAYREGADETVVSFPDIEALGDFLNEQFGLDLLETHENMVLAA</sequence>
<name>A0A2H3KQG8_9CHLR</name>
<dbReference type="Proteomes" id="UP000220922">
    <property type="component" value="Unassembled WGS sequence"/>
</dbReference>
<dbReference type="RefSeq" id="WP_097650880.1">
    <property type="nucleotide sequence ID" value="NZ_LYXE01000034.1"/>
</dbReference>
<gene>
    <name evidence="1" type="ORF">A9Q02_21660</name>
</gene>
<evidence type="ECO:0000313" key="2">
    <source>
        <dbReference type="Proteomes" id="UP000220922"/>
    </source>
</evidence>
<dbReference type="EMBL" id="LYXE01000034">
    <property type="protein sequence ID" value="PDW00635.1"/>
    <property type="molecule type" value="Genomic_DNA"/>
</dbReference>
<dbReference type="AlphaFoldDB" id="A0A2H3KQG8"/>
<accession>A0A2H3KQG8</accession>
<organism evidence="1 2">
    <name type="scientific">Candidatus Chloroploca asiatica</name>
    <dbReference type="NCBI Taxonomy" id="1506545"/>
    <lineage>
        <taxon>Bacteria</taxon>
        <taxon>Bacillati</taxon>
        <taxon>Chloroflexota</taxon>
        <taxon>Chloroflexia</taxon>
        <taxon>Chloroflexales</taxon>
        <taxon>Chloroflexineae</taxon>
        <taxon>Oscillochloridaceae</taxon>
        <taxon>Candidatus Chloroploca</taxon>
    </lineage>
</organism>
<evidence type="ECO:0000313" key="1">
    <source>
        <dbReference type="EMBL" id="PDW00635.1"/>
    </source>
</evidence>
<proteinExistence type="predicted"/>
<protein>
    <submittedName>
        <fullName evidence="1">Uncharacterized protein</fullName>
    </submittedName>
</protein>
<comment type="caution">
    <text evidence="1">The sequence shown here is derived from an EMBL/GenBank/DDBJ whole genome shotgun (WGS) entry which is preliminary data.</text>
</comment>
<dbReference type="OrthoDB" id="164070at2"/>
<reference evidence="1 2" key="1">
    <citation type="submission" date="2016-05" db="EMBL/GenBank/DDBJ databases">
        <authorList>
            <person name="Lavstsen T."/>
            <person name="Jespersen J.S."/>
        </authorList>
    </citation>
    <scope>NUCLEOTIDE SEQUENCE [LARGE SCALE GENOMIC DNA]</scope>
    <source>
        <strain evidence="1 2">B7-9</strain>
    </source>
</reference>